<keyword evidence="2" id="KW-0119">Carbohydrate metabolism</keyword>
<dbReference type="AlphaFoldDB" id="A0A8H4MYQ0"/>
<reference evidence="4" key="1">
    <citation type="submission" date="2020-04" db="EMBL/GenBank/DDBJ databases">
        <title>Genome Assembly and Annotation of Botryosphaeria dothidea sdau 11-99, a Latent Pathogen of Apple Fruit Ring Rot in China.</title>
        <authorList>
            <person name="Yu C."/>
            <person name="Diao Y."/>
            <person name="Lu Q."/>
            <person name="Zhao J."/>
            <person name="Cui S."/>
            <person name="Peng C."/>
            <person name="He B."/>
            <person name="Liu H."/>
        </authorList>
    </citation>
    <scope>NUCLEOTIDE SEQUENCE [LARGE SCALE GENOMIC DNA]</scope>
    <source>
        <strain evidence="4">Sdau11-99</strain>
    </source>
</reference>
<sequence>MQYSHTTAGLITAFSLLSSPLALADYIYDGNYVTYCGQYDALNTTSGLYDIINNAWGDDGSGLTCTTTYLGESTDRFVVFNSTWRWYDTPTEVHSYPDALLNTELFPLALSDLSSLQLAADWAIVPSPSVETSTSEATSAGLDVIADVAIDLFLDEDASKTSDASAAAYEIMIWQAAYGNCDPIGYDPTSKSAPTQELDGVTYTLYQGPNANEQTVLTWYPDSNLTSISVDYFPLLERLRIDGLLPAAAYLGRYQWGSEAKHSAQNQNITFMVNSLTMSVS</sequence>
<dbReference type="InterPro" id="IPR013320">
    <property type="entry name" value="ConA-like_dom_sf"/>
</dbReference>
<feature type="chain" id="PRO_5034558152" evidence="3">
    <location>
        <begin position="25"/>
        <end position="281"/>
    </location>
</feature>
<proteinExistence type="inferred from homology"/>
<keyword evidence="2" id="KW-0624">Polysaccharide degradation</keyword>
<feature type="signal peptide" evidence="3">
    <location>
        <begin position="1"/>
        <end position="24"/>
    </location>
</feature>
<dbReference type="Pfam" id="PF01670">
    <property type="entry name" value="Glyco_hydro_12"/>
    <property type="match status" value="1"/>
</dbReference>
<dbReference type="InterPro" id="IPR002594">
    <property type="entry name" value="GH12"/>
</dbReference>
<comment type="caution">
    <text evidence="4">The sequence shown here is derived from an EMBL/GenBank/DDBJ whole genome shotgun (WGS) entry which is preliminary data.</text>
</comment>
<dbReference type="GO" id="GO:0000272">
    <property type="term" value="P:polysaccharide catabolic process"/>
    <property type="evidence" value="ECO:0007669"/>
    <property type="project" value="UniProtKB-KW"/>
</dbReference>
<evidence type="ECO:0000313" key="4">
    <source>
        <dbReference type="EMBL" id="KAF4304089.1"/>
    </source>
</evidence>
<evidence type="ECO:0000256" key="3">
    <source>
        <dbReference type="SAM" id="SignalP"/>
    </source>
</evidence>
<dbReference type="OrthoDB" id="89349at2759"/>
<protein>
    <submittedName>
        <fullName evidence="4">Glycoside hydrolase family 12 protein</fullName>
    </submittedName>
</protein>
<evidence type="ECO:0000256" key="2">
    <source>
        <dbReference type="RuleBase" id="RU361163"/>
    </source>
</evidence>
<dbReference type="PANTHER" id="PTHR34002:SF11">
    <property type="entry name" value="CONCANAVALIN A-LIKE LECTIN_GLUCANASE"/>
    <property type="match status" value="1"/>
</dbReference>
<gene>
    <name evidence="4" type="ORF">GTA08_BOTSDO07670</name>
</gene>
<accession>A0A8H4MYQ0</accession>
<dbReference type="EMBL" id="WWBZ02000051">
    <property type="protein sequence ID" value="KAF4304089.1"/>
    <property type="molecule type" value="Genomic_DNA"/>
</dbReference>
<dbReference type="Gene3D" id="2.60.120.180">
    <property type="match status" value="1"/>
</dbReference>
<evidence type="ECO:0000256" key="1">
    <source>
        <dbReference type="ARBA" id="ARBA00005519"/>
    </source>
</evidence>
<organism evidence="4 5">
    <name type="scientific">Botryosphaeria dothidea</name>
    <dbReference type="NCBI Taxonomy" id="55169"/>
    <lineage>
        <taxon>Eukaryota</taxon>
        <taxon>Fungi</taxon>
        <taxon>Dikarya</taxon>
        <taxon>Ascomycota</taxon>
        <taxon>Pezizomycotina</taxon>
        <taxon>Dothideomycetes</taxon>
        <taxon>Dothideomycetes incertae sedis</taxon>
        <taxon>Botryosphaeriales</taxon>
        <taxon>Botryosphaeriaceae</taxon>
        <taxon>Botryosphaeria</taxon>
    </lineage>
</organism>
<dbReference type="SUPFAM" id="SSF49899">
    <property type="entry name" value="Concanavalin A-like lectins/glucanases"/>
    <property type="match status" value="1"/>
</dbReference>
<keyword evidence="5" id="KW-1185">Reference proteome</keyword>
<name>A0A8H4MYQ0_9PEZI</name>
<keyword evidence="2" id="KW-0326">Glycosidase</keyword>
<keyword evidence="3" id="KW-0732">Signal</keyword>
<dbReference type="Proteomes" id="UP000572817">
    <property type="component" value="Unassembled WGS sequence"/>
</dbReference>
<comment type="similarity">
    <text evidence="1 2">Belongs to the glycosyl hydrolase 12 (cellulase H) family.</text>
</comment>
<dbReference type="PANTHER" id="PTHR34002">
    <property type="entry name" value="BLR1656 PROTEIN"/>
    <property type="match status" value="1"/>
</dbReference>
<dbReference type="GO" id="GO:0008810">
    <property type="term" value="F:cellulase activity"/>
    <property type="evidence" value="ECO:0007669"/>
    <property type="project" value="InterPro"/>
</dbReference>
<dbReference type="InterPro" id="IPR013319">
    <property type="entry name" value="GH11/12"/>
</dbReference>
<evidence type="ECO:0000313" key="5">
    <source>
        <dbReference type="Proteomes" id="UP000572817"/>
    </source>
</evidence>
<keyword evidence="2 4" id="KW-0378">Hydrolase</keyword>